<sequence>MALIDSEARLVEDSALQDWRVVDRGGFGQIFRARHRQWCCDVAVKLLHNEGSSSALLREVSIMRRGSSPYVIHVHGLFRGRPPLSGALLQLGLVMEFMERGSLADLQYILKGAPPWALAFRLIHHITLGINFLHNLSPPILHLDLKPNNVLLDSSLNAKLTDFGLARFYHSITQSSKKREEGGTISYMPPEAFSLEYHPSKTSDIYSYGVLLWSIITGQHPYPNPMPSLIRIHVPKGQRPSLDEIREQAAGRTGLITLMELMTRCWEGNPRRRPSSLQCADVSEELYKMHKHAVPDAVHEVLKKLDQDAEGGITKSLQALSVTQVTATPPPEPRNVHEYMRTGPPPVQEVNRSSARAGQDNITDPPFIHPANVCSVDRAGHLGMKKSSVCPISSSSLHHSSKNPSGGSSPPKTSKFPFTQRPSTQRQFSSPDSFPYQPAQGVKMQFSNVVGVQIGNNNSMYIKSPDHLERRRHPTAPSSVGL</sequence>
<dbReference type="GO" id="GO:0004706">
    <property type="term" value="F:JUN kinase kinase kinase activity"/>
    <property type="evidence" value="ECO:0007669"/>
    <property type="project" value="TreeGrafter"/>
</dbReference>
<dbReference type="SMART" id="SM00220">
    <property type="entry name" value="S_TKc"/>
    <property type="match status" value="1"/>
</dbReference>
<dbReference type="Gene3D" id="1.10.510.10">
    <property type="entry name" value="Transferase(Phosphotransferase) domain 1"/>
    <property type="match status" value="1"/>
</dbReference>
<dbReference type="CTD" id="11035"/>
<dbReference type="InterPro" id="IPR008271">
    <property type="entry name" value="Ser/Thr_kinase_AS"/>
</dbReference>
<evidence type="ECO:0000259" key="2">
    <source>
        <dbReference type="PROSITE" id="PS50011"/>
    </source>
</evidence>
<reference evidence="3" key="2">
    <citation type="submission" date="2025-09" db="UniProtKB">
        <authorList>
            <consortium name="Ensembl"/>
        </authorList>
    </citation>
    <scope>IDENTIFICATION</scope>
</reference>
<reference evidence="3" key="1">
    <citation type="submission" date="2025-08" db="UniProtKB">
        <authorList>
            <consortium name="Ensembl"/>
        </authorList>
    </citation>
    <scope>IDENTIFICATION</scope>
</reference>
<dbReference type="PROSITE" id="PS50011">
    <property type="entry name" value="PROTEIN_KINASE_DOM"/>
    <property type="match status" value="1"/>
</dbReference>
<dbReference type="OMA" id="CTTVMEE"/>
<evidence type="ECO:0000313" key="4">
    <source>
        <dbReference type="Proteomes" id="UP000261560"/>
    </source>
</evidence>
<dbReference type="GO" id="GO:0005524">
    <property type="term" value="F:ATP binding"/>
    <property type="evidence" value="ECO:0007669"/>
    <property type="project" value="InterPro"/>
</dbReference>
<dbReference type="SUPFAM" id="SSF56112">
    <property type="entry name" value="Protein kinase-like (PK-like)"/>
    <property type="match status" value="1"/>
</dbReference>
<dbReference type="InterPro" id="IPR000719">
    <property type="entry name" value="Prot_kinase_dom"/>
</dbReference>
<organism evidence="3 4">
    <name type="scientific">Oryzias melastigma</name>
    <name type="common">Marine medaka</name>
    <dbReference type="NCBI Taxonomy" id="30732"/>
    <lineage>
        <taxon>Eukaryota</taxon>
        <taxon>Metazoa</taxon>
        <taxon>Chordata</taxon>
        <taxon>Craniata</taxon>
        <taxon>Vertebrata</taxon>
        <taxon>Euteleostomi</taxon>
        <taxon>Actinopterygii</taxon>
        <taxon>Neopterygii</taxon>
        <taxon>Teleostei</taxon>
        <taxon>Neoteleostei</taxon>
        <taxon>Acanthomorphata</taxon>
        <taxon>Ovalentaria</taxon>
        <taxon>Atherinomorphae</taxon>
        <taxon>Beloniformes</taxon>
        <taxon>Adrianichthyidae</taxon>
        <taxon>Oryziinae</taxon>
        <taxon>Oryzias</taxon>
    </lineage>
</organism>
<feature type="compositionally biased region" description="Polar residues" evidence="1">
    <location>
        <begin position="420"/>
        <end position="432"/>
    </location>
</feature>
<dbReference type="AlphaFoldDB" id="A0A3B3CLL4"/>
<dbReference type="Proteomes" id="UP000261560">
    <property type="component" value="Unplaced"/>
</dbReference>
<evidence type="ECO:0000313" key="3">
    <source>
        <dbReference type="Ensembl" id="ENSOMEP00000017979.1"/>
    </source>
</evidence>
<dbReference type="InterPro" id="IPR011009">
    <property type="entry name" value="Kinase-like_dom_sf"/>
</dbReference>
<dbReference type="Ensembl" id="ENSOMET00000026835.1">
    <property type="protein sequence ID" value="ENSOMEP00000017979.1"/>
    <property type="gene ID" value="ENSOMEG00000019656.1"/>
</dbReference>
<feature type="region of interest" description="Disordered" evidence="1">
    <location>
        <begin position="388"/>
        <end position="439"/>
    </location>
</feature>
<feature type="region of interest" description="Disordered" evidence="1">
    <location>
        <begin position="461"/>
        <end position="482"/>
    </location>
</feature>
<proteinExistence type="predicted"/>
<dbReference type="InterPro" id="IPR051681">
    <property type="entry name" value="Ser/Thr_Kinases-Pseudokinases"/>
</dbReference>
<dbReference type="RefSeq" id="XP_036072549.1">
    <property type="nucleotide sequence ID" value="XM_036216656.1"/>
</dbReference>
<feature type="region of interest" description="Disordered" evidence="1">
    <location>
        <begin position="324"/>
        <end position="369"/>
    </location>
</feature>
<protein>
    <submittedName>
        <fullName evidence="3">Receptor-interacting serine/threonine-protein kinase 3-like</fullName>
    </submittedName>
</protein>
<dbReference type="OrthoDB" id="4062651at2759"/>
<feature type="compositionally biased region" description="Polar residues" evidence="1">
    <location>
        <begin position="350"/>
        <end position="362"/>
    </location>
</feature>
<name>A0A3B3CLL4_ORYME</name>
<dbReference type="RefSeq" id="XP_024143779.1">
    <property type="nucleotide sequence ID" value="XM_024288011.2"/>
</dbReference>
<dbReference type="Pfam" id="PF00069">
    <property type="entry name" value="Pkinase"/>
    <property type="match status" value="1"/>
</dbReference>
<dbReference type="PaxDb" id="30732-ENSOMEP00000017979"/>
<dbReference type="PANTHER" id="PTHR44329:SF297">
    <property type="entry name" value="RECEPTOR-INTERACTING SERINE_THREONINE-PROTEIN KINASE 3"/>
    <property type="match status" value="1"/>
</dbReference>
<dbReference type="STRING" id="30732.ENSOMEP00000017979"/>
<dbReference type="PANTHER" id="PTHR44329">
    <property type="entry name" value="SERINE/THREONINE-PROTEIN KINASE TNNI3K-RELATED"/>
    <property type="match status" value="1"/>
</dbReference>
<keyword evidence="4" id="KW-1185">Reference proteome</keyword>
<evidence type="ECO:0000256" key="1">
    <source>
        <dbReference type="SAM" id="MobiDB-lite"/>
    </source>
</evidence>
<dbReference type="KEGG" id="oml:112155945"/>
<dbReference type="GeneTree" id="ENSGT00940000160206"/>
<feature type="compositionally biased region" description="Low complexity" evidence="1">
    <location>
        <begin position="388"/>
        <end position="419"/>
    </location>
</feature>
<dbReference type="GeneID" id="112155945"/>
<feature type="domain" description="Protein kinase" evidence="2">
    <location>
        <begin position="16"/>
        <end position="287"/>
    </location>
</feature>
<dbReference type="PROSITE" id="PS00108">
    <property type="entry name" value="PROTEIN_KINASE_ST"/>
    <property type="match status" value="1"/>
</dbReference>
<accession>A0A3B3CLL4</accession>